<organism evidence="2 3">
    <name type="scientific">Golovinomyces cichoracearum</name>
    <dbReference type="NCBI Taxonomy" id="62708"/>
    <lineage>
        <taxon>Eukaryota</taxon>
        <taxon>Fungi</taxon>
        <taxon>Dikarya</taxon>
        <taxon>Ascomycota</taxon>
        <taxon>Pezizomycotina</taxon>
        <taxon>Leotiomycetes</taxon>
        <taxon>Erysiphales</taxon>
        <taxon>Erysiphaceae</taxon>
        <taxon>Golovinomyces</taxon>
    </lineage>
</organism>
<sequence>MSDRQSSNIEPVTILGVNKKLNDSLISIANRFQVLERKLENSIENTNQRLNRAEKRAEGIEELLRQEKQEETRKLTSLKQGNNTDKDFIKRNKQGRLDISATSDISENLSSGEKFVKKVWPEAVFPHELDNETFTSAKNRVVLKPEWRLVIANGEIFTKLSNIQNALQMALIPYN</sequence>
<feature type="non-terminal residue" evidence="2">
    <location>
        <position position="175"/>
    </location>
</feature>
<keyword evidence="1" id="KW-0175">Coiled coil</keyword>
<dbReference type="AlphaFoldDB" id="A0A420J310"/>
<feature type="coiled-coil region" evidence="1">
    <location>
        <begin position="36"/>
        <end position="70"/>
    </location>
</feature>
<dbReference type="EMBL" id="MCBR01002902">
    <property type="protein sequence ID" value="RKF81154.1"/>
    <property type="molecule type" value="Genomic_DNA"/>
</dbReference>
<evidence type="ECO:0000313" key="3">
    <source>
        <dbReference type="Proteomes" id="UP000285405"/>
    </source>
</evidence>
<protein>
    <submittedName>
        <fullName evidence="2">Uncharacterized protein</fullName>
    </submittedName>
</protein>
<accession>A0A420J310</accession>
<evidence type="ECO:0000256" key="1">
    <source>
        <dbReference type="SAM" id="Coils"/>
    </source>
</evidence>
<comment type="caution">
    <text evidence="2">The sequence shown here is derived from an EMBL/GenBank/DDBJ whole genome shotgun (WGS) entry which is preliminary data.</text>
</comment>
<reference evidence="2 3" key="1">
    <citation type="journal article" date="2018" name="BMC Genomics">
        <title>Comparative genome analyses reveal sequence features reflecting distinct modes of host-adaptation between dicot and monocot powdery mildew.</title>
        <authorList>
            <person name="Wu Y."/>
            <person name="Ma X."/>
            <person name="Pan Z."/>
            <person name="Kale S.D."/>
            <person name="Song Y."/>
            <person name="King H."/>
            <person name="Zhang Q."/>
            <person name="Presley C."/>
            <person name="Deng X."/>
            <person name="Wei C.I."/>
            <person name="Xiao S."/>
        </authorList>
    </citation>
    <scope>NUCLEOTIDE SEQUENCE [LARGE SCALE GENOMIC DNA]</scope>
    <source>
        <strain evidence="2">UCSC1</strain>
    </source>
</reference>
<evidence type="ECO:0000313" key="2">
    <source>
        <dbReference type="EMBL" id="RKF81154.1"/>
    </source>
</evidence>
<dbReference type="Proteomes" id="UP000285405">
    <property type="component" value="Unassembled WGS sequence"/>
</dbReference>
<dbReference type="OrthoDB" id="4771581at2759"/>
<proteinExistence type="predicted"/>
<name>A0A420J310_9PEZI</name>
<gene>
    <name evidence="2" type="ORF">GcC1_029033</name>
</gene>